<keyword evidence="10" id="KW-1185">Reference proteome</keyword>
<organism evidence="9 10">
    <name type="scientific">Saccharopolyspora cebuensis</name>
    <dbReference type="NCBI Taxonomy" id="418759"/>
    <lineage>
        <taxon>Bacteria</taxon>
        <taxon>Bacillati</taxon>
        <taxon>Actinomycetota</taxon>
        <taxon>Actinomycetes</taxon>
        <taxon>Pseudonocardiales</taxon>
        <taxon>Pseudonocardiaceae</taxon>
        <taxon>Saccharopolyspora</taxon>
    </lineage>
</organism>
<comment type="subcellular location">
    <subcellularLocation>
        <location evidence="1">Cell membrane</location>
        <topology evidence="1">Multi-pass membrane protein</topology>
    </subcellularLocation>
</comment>
<feature type="transmembrane region" description="Helical" evidence="7">
    <location>
        <begin position="337"/>
        <end position="355"/>
    </location>
</feature>
<feature type="transmembrane region" description="Helical" evidence="7">
    <location>
        <begin position="270"/>
        <end position="292"/>
    </location>
</feature>
<dbReference type="Gene3D" id="1.20.1250.20">
    <property type="entry name" value="MFS general substrate transporter like domains"/>
    <property type="match status" value="1"/>
</dbReference>
<feature type="transmembrane region" description="Helical" evidence="7">
    <location>
        <begin position="21"/>
        <end position="43"/>
    </location>
</feature>
<evidence type="ECO:0000256" key="4">
    <source>
        <dbReference type="ARBA" id="ARBA00022692"/>
    </source>
</evidence>
<dbReference type="InterPro" id="IPR036259">
    <property type="entry name" value="MFS_trans_sf"/>
</dbReference>
<evidence type="ECO:0000256" key="1">
    <source>
        <dbReference type="ARBA" id="ARBA00004651"/>
    </source>
</evidence>
<keyword evidence="2" id="KW-0813">Transport</keyword>
<feature type="transmembrane region" description="Helical" evidence="7">
    <location>
        <begin position="142"/>
        <end position="162"/>
    </location>
</feature>
<dbReference type="CDD" id="cd17321">
    <property type="entry name" value="MFS_MMR_MDR_like"/>
    <property type="match status" value="1"/>
</dbReference>
<dbReference type="EMBL" id="JBGEHV010000033">
    <property type="protein sequence ID" value="MEY8041233.1"/>
    <property type="molecule type" value="Genomic_DNA"/>
</dbReference>
<feature type="transmembrane region" description="Helical" evidence="7">
    <location>
        <begin position="230"/>
        <end position="250"/>
    </location>
</feature>
<dbReference type="PANTHER" id="PTHR42718:SF47">
    <property type="entry name" value="METHYL VIOLOGEN RESISTANCE PROTEIN SMVA"/>
    <property type="match status" value="1"/>
</dbReference>
<feature type="transmembrane region" description="Helical" evidence="7">
    <location>
        <begin position="55"/>
        <end position="72"/>
    </location>
</feature>
<feature type="transmembrane region" description="Helical" evidence="7">
    <location>
        <begin position="361"/>
        <end position="382"/>
    </location>
</feature>
<feature type="transmembrane region" description="Helical" evidence="7">
    <location>
        <begin position="204"/>
        <end position="224"/>
    </location>
</feature>
<feature type="transmembrane region" description="Helical" evidence="7">
    <location>
        <begin position="84"/>
        <end position="103"/>
    </location>
</feature>
<evidence type="ECO:0000256" key="5">
    <source>
        <dbReference type="ARBA" id="ARBA00022989"/>
    </source>
</evidence>
<keyword evidence="6 7" id="KW-0472">Membrane</keyword>
<comment type="caution">
    <text evidence="9">The sequence shown here is derived from an EMBL/GenBank/DDBJ whole genome shotgun (WGS) entry which is preliminary data.</text>
</comment>
<feature type="transmembrane region" description="Helical" evidence="7">
    <location>
        <begin position="312"/>
        <end position="330"/>
    </location>
</feature>
<dbReference type="PROSITE" id="PS50850">
    <property type="entry name" value="MFS"/>
    <property type="match status" value="1"/>
</dbReference>
<proteinExistence type="predicted"/>
<dbReference type="InterPro" id="IPR020846">
    <property type="entry name" value="MFS_dom"/>
</dbReference>
<dbReference type="PRINTS" id="PR01036">
    <property type="entry name" value="TCRTETB"/>
</dbReference>
<keyword evidence="4 7" id="KW-0812">Transmembrane</keyword>
<keyword evidence="5 7" id="KW-1133">Transmembrane helix</keyword>
<feature type="transmembrane region" description="Helical" evidence="7">
    <location>
        <begin position="476"/>
        <end position="498"/>
    </location>
</feature>
<feature type="transmembrane region" description="Helical" evidence="7">
    <location>
        <begin position="109"/>
        <end position="130"/>
    </location>
</feature>
<dbReference type="SUPFAM" id="SSF103473">
    <property type="entry name" value="MFS general substrate transporter"/>
    <property type="match status" value="1"/>
</dbReference>
<sequence length="512" mass="52638">MTSTSHRAPRTNLRRWLGFSVLVLTVLLVVIDGTVLAMAIPFITRDLAATSTQMLWIGDIYSFVLGGLLVSMGTLGDRIGRKKLLLIGAGLFGLASALAAYAPTAEMLIVARALLGVAGATLMPSTLSLIRALFPDPDQRRTAIGIWTAATAGGGALGPLVGGVLLEHFWWGSVFLINVPVIALILPVGVLLLPEAKNPDPGPWDLPSVGLSMVGIIGLVYAVKEIAADGFHPAAALAAAVGAVALWLFVRRQKRLLRPLIDIDLFRNKAFSGVVGANLLSVLGSAGLIYFLSQYFQLVQGYNPLKAGLAGLPTTAGVIVVSLLAGALVARTSSRAVLTTGLVLMGAALAPLVLLSPQTGYPLVGACLLLSGIGLSMTMTTANDIVLSSVRKEEVGAAASISETGYELGMALGIATLGSVVMGVYQRFQVPAGTPAELSAMAHDSLAGAARAAGELPPSQGHELVTAAREAFTSGLASAAGVGALLLLAAAAMAWSLLKDLEPAPSDTPVDH</sequence>
<evidence type="ECO:0000256" key="6">
    <source>
        <dbReference type="ARBA" id="ARBA00023136"/>
    </source>
</evidence>
<dbReference type="PANTHER" id="PTHR42718">
    <property type="entry name" value="MAJOR FACILITATOR SUPERFAMILY MULTIDRUG TRANSPORTER MFSC"/>
    <property type="match status" value="1"/>
</dbReference>
<accession>A0ABV4CJJ3</accession>
<dbReference type="Gene3D" id="1.20.1720.10">
    <property type="entry name" value="Multidrug resistance protein D"/>
    <property type="match status" value="1"/>
</dbReference>
<feature type="domain" description="Major facilitator superfamily (MFS) profile" evidence="8">
    <location>
        <begin position="18"/>
        <end position="502"/>
    </location>
</feature>
<dbReference type="Proteomes" id="UP001564626">
    <property type="component" value="Unassembled WGS sequence"/>
</dbReference>
<dbReference type="Pfam" id="PF07690">
    <property type="entry name" value="MFS_1"/>
    <property type="match status" value="1"/>
</dbReference>
<evidence type="ECO:0000256" key="2">
    <source>
        <dbReference type="ARBA" id="ARBA00022448"/>
    </source>
</evidence>
<protein>
    <submittedName>
        <fullName evidence="9">MFS transporter</fullName>
    </submittedName>
</protein>
<evidence type="ECO:0000259" key="8">
    <source>
        <dbReference type="PROSITE" id="PS50850"/>
    </source>
</evidence>
<evidence type="ECO:0000313" key="9">
    <source>
        <dbReference type="EMBL" id="MEY8041233.1"/>
    </source>
</evidence>
<evidence type="ECO:0000256" key="3">
    <source>
        <dbReference type="ARBA" id="ARBA00022475"/>
    </source>
</evidence>
<reference evidence="9 10" key="1">
    <citation type="submission" date="2024-08" db="EMBL/GenBank/DDBJ databases">
        <title>Genome mining of Saccharopolyspora cebuensis PGLac3 from Nigerian medicinal plant.</title>
        <authorList>
            <person name="Ezeobiora C.E."/>
            <person name="Igbokwe N.H."/>
            <person name="Amin D.H."/>
            <person name="Mendie U.E."/>
        </authorList>
    </citation>
    <scope>NUCLEOTIDE SEQUENCE [LARGE SCALE GENOMIC DNA]</scope>
    <source>
        <strain evidence="9 10">PGLac3</strain>
    </source>
</reference>
<gene>
    <name evidence="9" type="ORF">AB8O55_17660</name>
</gene>
<evidence type="ECO:0000256" key="7">
    <source>
        <dbReference type="SAM" id="Phobius"/>
    </source>
</evidence>
<evidence type="ECO:0000313" key="10">
    <source>
        <dbReference type="Proteomes" id="UP001564626"/>
    </source>
</evidence>
<keyword evidence="3" id="KW-1003">Cell membrane</keyword>
<feature type="transmembrane region" description="Helical" evidence="7">
    <location>
        <begin position="168"/>
        <end position="192"/>
    </location>
</feature>
<dbReference type="RefSeq" id="WP_345366943.1">
    <property type="nucleotide sequence ID" value="NZ_BAABII010000017.1"/>
</dbReference>
<dbReference type="InterPro" id="IPR011701">
    <property type="entry name" value="MFS"/>
</dbReference>
<name>A0ABV4CJJ3_9PSEU</name>